<reference evidence="1" key="1">
    <citation type="submission" date="2023-06" db="EMBL/GenBank/DDBJ databases">
        <title>Genomic Diversity of Vibrio spp. and Metagenomic Analysis of Pathogens in Florida Gulf Coastal Waters Following Hurricane Ian.</title>
        <authorList>
            <person name="Brumfield K.D."/>
        </authorList>
    </citation>
    <scope>NUCLEOTIDE SEQUENCE</scope>
    <source>
        <strain evidence="1">WBS2B-138</strain>
    </source>
</reference>
<comment type="caution">
    <text evidence="1">The sequence shown here is derived from an EMBL/GenBank/DDBJ whole genome shotgun (WGS) entry which is preliminary data.</text>
</comment>
<evidence type="ECO:0000313" key="1">
    <source>
        <dbReference type="EMBL" id="MDS1824130.1"/>
    </source>
</evidence>
<dbReference type="Proteomes" id="UP001253193">
    <property type="component" value="Unassembled WGS sequence"/>
</dbReference>
<dbReference type="RefSeq" id="WP_025527044.1">
    <property type="nucleotide sequence ID" value="NZ_CP034285.1"/>
</dbReference>
<proteinExistence type="predicted"/>
<dbReference type="EMBL" id="JAUHGG010000016">
    <property type="protein sequence ID" value="MDS1824130.1"/>
    <property type="molecule type" value="Genomic_DNA"/>
</dbReference>
<dbReference type="AlphaFoldDB" id="A0AAW8QA42"/>
<name>A0AAW8QA42_VIBPH</name>
<evidence type="ECO:0000313" key="2">
    <source>
        <dbReference type="Proteomes" id="UP001253193"/>
    </source>
</evidence>
<sequence length="86" mass="9813">MDNRKLAISLLNDLGFEHKVIVGPIIPPLGDIYHYWASAKTQKVIPSKEIIEPKTFKESYGRTKKEAEDRQYAKILEWAKSQKGGV</sequence>
<protein>
    <submittedName>
        <fullName evidence="1">Uncharacterized protein</fullName>
    </submittedName>
</protein>
<gene>
    <name evidence="1" type="ORF">QX249_26235</name>
</gene>
<organism evidence="1 2">
    <name type="scientific">Vibrio parahaemolyticus</name>
    <dbReference type="NCBI Taxonomy" id="670"/>
    <lineage>
        <taxon>Bacteria</taxon>
        <taxon>Pseudomonadati</taxon>
        <taxon>Pseudomonadota</taxon>
        <taxon>Gammaproteobacteria</taxon>
        <taxon>Vibrionales</taxon>
        <taxon>Vibrionaceae</taxon>
        <taxon>Vibrio</taxon>
    </lineage>
</organism>
<accession>A0AAW8QA42</accession>